<dbReference type="GO" id="GO:0009506">
    <property type="term" value="C:plasmodesma"/>
    <property type="evidence" value="ECO:0007669"/>
    <property type="project" value="UniProtKB-ARBA"/>
</dbReference>
<evidence type="ECO:0000256" key="3">
    <source>
        <dbReference type="ARBA" id="ARBA00022475"/>
    </source>
</evidence>
<dbReference type="AlphaFoldDB" id="A0ABC9FYA8"/>
<keyword evidence="3" id="KW-1003">Cell membrane</keyword>
<evidence type="ECO:0000256" key="10">
    <source>
        <dbReference type="ARBA" id="ARBA00023295"/>
    </source>
</evidence>
<keyword evidence="4" id="KW-0336">GPI-anchor</keyword>
<evidence type="ECO:0000256" key="4">
    <source>
        <dbReference type="ARBA" id="ARBA00022622"/>
    </source>
</evidence>
<feature type="domain" description="X8" evidence="14">
    <location>
        <begin position="381"/>
        <end position="464"/>
    </location>
</feature>
<accession>A0ABC9FYA8</accession>
<dbReference type="Pfam" id="PF07983">
    <property type="entry name" value="X8"/>
    <property type="match status" value="2"/>
</dbReference>
<evidence type="ECO:0000313" key="15">
    <source>
        <dbReference type="EMBL" id="CAL5083326.1"/>
    </source>
</evidence>
<dbReference type="Gene3D" id="3.20.20.80">
    <property type="entry name" value="Glycosidases"/>
    <property type="match status" value="1"/>
</dbReference>
<comment type="similarity">
    <text evidence="2 11">Belongs to the glycosyl hydrolase 17 family.</text>
</comment>
<dbReference type="Proteomes" id="UP001497457">
    <property type="component" value="Chromosome 7b"/>
</dbReference>
<evidence type="ECO:0000256" key="8">
    <source>
        <dbReference type="ARBA" id="ARBA00023157"/>
    </source>
</evidence>
<feature type="domain" description="X8" evidence="14">
    <location>
        <begin position="493"/>
        <end position="577"/>
    </location>
</feature>
<evidence type="ECO:0000256" key="1">
    <source>
        <dbReference type="ARBA" id="ARBA00004609"/>
    </source>
</evidence>
<feature type="region of interest" description="Disordered" evidence="12">
    <location>
        <begin position="266"/>
        <end position="291"/>
    </location>
</feature>
<keyword evidence="4" id="KW-0449">Lipoprotein</keyword>
<dbReference type="SMART" id="SM00768">
    <property type="entry name" value="X8"/>
    <property type="match status" value="2"/>
</dbReference>
<dbReference type="InterPro" id="IPR012946">
    <property type="entry name" value="X8"/>
</dbReference>
<name>A0ABC9FYA8_9POAL</name>
<dbReference type="Pfam" id="PF00332">
    <property type="entry name" value="Glyco_hydro_17"/>
    <property type="match status" value="1"/>
</dbReference>
<evidence type="ECO:0000256" key="13">
    <source>
        <dbReference type="SAM" id="SignalP"/>
    </source>
</evidence>
<feature type="chain" id="PRO_5044896326" description="X8 domain-containing protein" evidence="13">
    <location>
        <begin position="27"/>
        <end position="581"/>
    </location>
</feature>
<dbReference type="SUPFAM" id="SSF51445">
    <property type="entry name" value="(Trans)glycosidases"/>
    <property type="match status" value="1"/>
</dbReference>
<organism evidence="15 16">
    <name type="scientific">Urochloa decumbens</name>
    <dbReference type="NCBI Taxonomy" id="240449"/>
    <lineage>
        <taxon>Eukaryota</taxon>
        <taxon>Viridiplantae</taxon>
        <taxon>Streptophyta</taxon>
        <taxon>Embryophyta</taxon>
        <taxon>Tracheophyta</taxon>
        <taxon>Spermatophyta</taxon>
        <taxon>Magnoliopsida</taxon>
        <taxon>Liliopsida</taxon>
        <taxon>Poales</taxon>
        <taxon>Poaceae</taxon>
        <taxon>PACMAD clade</taxon>
        <taxon>Panicoideae</taxon>
        <taxon>Panicodae</taxon>
        <taxon>Paniceae</taxon>
        <taxon>Melinidinae</taxon>
        <taxon>Urochloa</taxon>
    </lineage>
</organism>
<evidence type="ECO:0000313" key="16">
    <source>
        <dbReference type="Proteomes" id="UP001497457"/>
    </source>
</evidence>
<proteinExistence type="inferred from homology"/>
<evidence type="ECO:0000256" key="6">
    <source>
        <dbReference type="ARBA" id="ARBA00022801"/>
    </source>
</evidence>
<feature type="signal peptide" evidence="13">
    <location>
        <begin position="1"/>
        <end position="26"/>
    </location>
</feature>
<evidence type="ECO:0000256" key="7">
    <source>
        <dbReference type="ARBA" id="ARBA00023136"/>
    </source>
</evidence>
<dbReference type="InterPro" id="IPR044965">
    <property type="entry name" value="Glyco_hydro_17_plant"/>
</dbReference>
<evidence type="ECO:0000256" key="12">
    <source>
        <dbReference type="SAM" id="MobiDB-lite"/>
    </source>
</evidence>
<comment type="subcellular location">
    <subcellularLocation>
        <location evidence="1">Cell membrane</location>
        <topology evidence="1">Lipid-anchor</topology>
        <topology evidence="1">GPI-anchor</topology>
    </subcellularLocation>
</comment>
<keyword evidence="7" id="KW-0472">Membrane</keyword>
<dbReference type="PANTHER" id="PTHR32227">
    <property type="entry name" value="GLUCAN ENDO-1,3-BETA-GLUCOSIDASE BG1-RELATED-RELATED"/>
    <property type="match status" value="1"/>
</dbReference>
<dbReference type="GO" id="GO:0098552">
    <property type="term" value="C:side of membrane"/>
    <property type="evidence" value="ECO:0007669"/>
    <property type="project" value="UniProtKB-KW"/>
</dbReference>
<keyword evidence="16" id="KW-1185">Reference proteome</keyword>
<sequence>MALTRLIFLVLLCAALPLLFFSRSEAGELGVSYGRVANNLPDPASVVKLLKSNGITMVRIYDADHDVLTSLANTGMKVMVMLPNENLASASSSYAYALDWAKSNVAAYHPSTQINGVAVGNEVFRSRPDLNSDLVPAMANVHKALAQLGLDDAVKVTTPLAFDALKASSPPSSGRFKDEIAQPVMKPMLSFLQQTGSYLSVNLYPCLTYMYQPDMNRDFALGNPNAPGVRYGDDTVYHSLLDAQLDAMHYAMDDLGFPSLKVSHTEHGCATGGRRKPGNPPGRRLGDDGGAAAPSVANAQAYINNLIIRVVSGKTGTPHRPDADMDVYIFALFNENLKGSGPDDIEANYGLFYPNMQKVYEFDFHGSGGQPSPGPPPTTPSWCVANAAVGNERLWEALNYSCANGADCSAIQRGAACFEPDTMVAHASYAFNDYYHRNNRVSGACDFKGAASIVYREPADRSIVIIKSNGVRGIRVTLVRKFRRGGTCDPNVSWYVANAGVGDKRLKDALDFACDHGADCSAIQPGAACYEPNTMVAHASYALNSYYQKMNRASGKCDFLGAGSVVYHQPSVGNCVLPSNG</sequence>
<dbReference type="InterPro" id="IPR000490">
    <property type="entry name" value="Glyco_hydro_17"/>
</dbReference>
<dbReference type="FunFam" id="1.20.58.1040:FF:000001">
    <property type="entry name" value="Glucan endo-1,3-beta-glucosidase 4"/>
    <property type="match status" value="2"/>
</dbReference>
<evidence type="ECO:0000256" key="9">
    <source>
        <dbReference type="ARBA" id="ARBA00023180"/>
    </source>
</evidence>
<keyword evidence="10" id="KW-0326">Glycosidase</keyword>
<keyword evidence="5 13" id="KW-0732">Signal</keyword>
<dbReference type="GO" id="GO:0016798">
    <property type="term" value="F:hydrolase activity, acting on glycosyl bonds"/>
    <property type="evidence" value="ECO:0007669"/>
    <property type="project" value="UniProtKB-KW"/>
</dbReference>
<keyword evidence="9" id="KW-0325">Glycoprotein</keyword>
<dbReference type="GO" id="GO:0005886">
    <property type="term" value="C:plasma membrane"/>
    <property type="evidence" value="ECO:0007669"/>
    <property type="project" value="UniProtKB-SubCell"/>
</dbReference>
<dbReference type="InterPro" id="IPR017853">
    <property type="entry name" value="GH"/>
</dbReference>
<evidence type="ECO:0000256" key="11">
    <source>
        <dbReference type="RuleBase" id="RU004335"/>
    </source>
</evidence>
<gene>
    <name evidence="15" type="ORF">URODEC1_LOCUS109869</name>
</gene>
<keyword evidence="6" id="KW-0378">Hydrolase</keyword>
<evidence type="ECO:0000259" key="14">
    <source>
        <dbReference type="SMART" id="SM00768"/>
    </source>
</evidence>
<dbReference type="Gene3D" id="1.20.58.1040">
    <property type="match status" value="2"/>
</dbReference>
<reference evidence="15" key="1">
    <citation type="submission" date="2024-10" db="EMBL/GenBank/DDBJ databases">
        <authorList>
            <person name="Ryan C."/>
        </authorList>
    </citation>
    <scope>NUCLEOTIDE SEQUENCE [LARGE SCALE GENOMIC DNA]</scope>
</reference>
<dbReference type="EMBL" id="OZ075117">
    <property type="protein sequence ID" value="CAL5083326.1"/>
    <property type="molecule type" value="Genomic_DNA"/>
</dbReference>
<protein>
    <recommendedName>
        <fullName evidence="14">X8 domain-containing protein</fullName>
    </recommendedName>
</protein>
<keyword evidence="8" id="KW-1015">Disulfide bond</keyword>
<evidence type="ECO:0000256" key="2">
    <source>
        <dbReference type="ARBA" id="ARBA00008773"/>
    </source>
</evidence>
<evidence type="ECO:0000256" key="5">
    <source>
        <dbReference type="ARBA" id="ARBA00022729"/>
    </source>
</evidence>